<feature type="domain" description="GAIN-B" evidence="11">
    <location>
        <begin position="569"/>
        <end position="713"/>
    </location>
</feature>
<feature type="transmembrane region" description="Helical" evidence="9">
    <location>
        <begin position="952"/>
        <end position="975"/>
    </location>
</feature>
<dbReference type="PANTHER" id="PTHR45813:SF3">
    <property type="entry name" value="ADHESION G-PROTEIN COUPLED RECEPTOR F1"/>
    <property type="match status" value="1"/>
</dbReference>
<dbReference type="GO" id="GO:0045444">
    <property type="term" value="P:fat cell differentiation"/>
    <property type="evidence" value="ECO:0007669"/>
    <property type="project" value="TreeGrafter"/>
</dbReference>
<feature type="transmembrane region" description="Helical" evidence="9">
    <location>
        <begin position="792"/>
        <end position="818"/>
    </location>
</feature>
<evidence type="ECO:0000259" key="11">
    <source>
        <dbReference type="PROSITE" id="PS50221"/>
    </source>
</evidence>
<dbReference type="Gene3D" id="2.60.220.50">
    <property type="match status" value="1"/>
</dbReference>
<comment type="similarity">
    <text evidence="2">Belongs to the G-protein coupled receptor 2 family. Adhesion G-protein coupled receptor (ADGR) subfamily.</text>
</comment>
<dbReference type="InterPro" id="IPR000832">
    <property type="entry name" value="GPCR_2_secretin-like"/>
</dbReference>
<dbReference type="Gene3D" id="1.25.40.610">
    <property type="match status" value="1"/>
</dbReference>
<dbReference type="InterPro" id="IPR000082">
    <property type="entry name" value="SEA_dom"/>
</dbReference>
<evidence type="ECO:0000313" key="13">
    <source>
        <dbReference type="Ensembl" id="ENSCLAP00000023496.1"/>
    </source>
</evidence>
<dbReference type="InterPro" id="IPR057244">
    <property type="entry name" value="GAIN_B"/>
</dbReference>
<dbReference type="GO" id="GO:0006112">
    <property type="term" value="P:energy reserve metabolic process"/>
    <property type="evidence" value="ECO:0007669"/>
    <property type="project" value="TreeGrafter"/>
</dbReference>
<dbReference type="Proteomes" id="UP000694398">
    <property type="component" value="Unassembled WGS sequence"/>
</dbReference>
<dbReference type="Ensembl" id="ENSCLAT00000023718.1">
    <property type="protein sequence ID" value="ENSCLAP00000023496.1"/>
    <property type="gene ID" value="ENSCLAG00000016116.1"/>
</dbReference>
<feature type="region of interest" description="Disordered" evidence="8">
    <location>
        <begin position="78"/>
        <end position="121"/>
    </location>
</feature>
<feature type="compositionally biased region" description="Polar residues" evidence="8">
    <location>
        <begin position="1033"/>
        <end position="1048"/>
    </location>
</feature>
<feature type="transmembrane region" description="Helical" evidence="9">
    <location>
        <begin position="830"/>
        <end position="854"/>
    </location>
</feature>
<dbReference type="Pfam" id="PF00002">
    <property type="entry name" value="7tm_2"/>
    <property type="match status" value="1"/>
</dbReference>
<evidence type="ECO:0000256" key="3">
    <source>
        <dbReference type="ARBA" id="ARBA00022692"/>
    </source>
</evidence>
<dbReference type="GO" id="GO:0007416">
    <property type="term" value="P:synapse assembly"/>
    <property type="evidence" value="ECO:0007669"/>
    <property type="project" value="Ensembl"/>
</dbReference>
<evidence type="ECO:0000256" key="9">
    <source>
        <dbReference type="SAM" id="Phobius"/>
    </source>
</evidence>
<dbReference type="GO" id="GO:0005886">
    <property type="term" value="C:plasma membrane"/>
    <property type="evidence" value="ECO:0007669"/>
    <property type="project" value="Ensembl"/>
</dbReference>
<evidence type="ECO:0000259" key="10">
    <source>
        <dbReference type="PROSITE" id="PS50024"/>
    </source>
</evidence>
<dbReference type="InterPro" id="IPR000203">
    <property type="entry name" value="GPS"/>
</dbReference>
<keyword evidence="4 9" id="KW-1133">Transmembrane helix</keyword>
<evidence type="ECO:0000259" key="12">
    <source>
        <dbReference type="PROSITE" id="PS50261"/>
    </source>
</evidence>
<name>A0A8C2W5H7_CHILA</name>
<dbReference type="AlphaFoldDB" id="A0A8C2W5H7"/>
<keyword evidence="14" id="KW-1185">Reference proteome</keyword>
<dbReference type="GO" id="GO:0007613">
    <property type="term" value="P:memory"/>
    <property type="evidence" value="ECO:0007669"/>
    <property type="project" value="Ensembl"/>
</dbReference>
<feature type="region of interest" description="Disordered" evidence="8">
    <location>
        <begin position="995"/>
        <end position="1048"/>
    </location>
</feature>
<feature type="transmembrane region" description="Helical" evidence="9">
    <location>
        <begin position="927"/>
        <end position="946"/>
    </location>
</feature>
<keyword evidence="3 9" id="KW-0812">Transmembrane</keyword>
<dbReference type="GO" id="GO:0004930">
    <property type="term" value="F:G protein-coupled receptor activity"/>
    <property type="evidence" value="ECO:0007669"/>
    <property type="project" value="Ensembl"/>
</dbReference>
<dbReference type="PROSITE" id="PS50221">
    <property type="entry name" value="GAIN_B"/>
    <property type="match status" value="1"/>
</dbReference>
<dbReference type="GO" id="GO:0031410">
    <property type="term" value="C:cytoplasmic vesicle"/>
    <property type="evidence" value="ECO:0007669"/>
    <property type="project" value="TreeGrafter"/>
</dbReference>
<dbReference type="SMART" id="SM00303">
    <property type="entry name" value="GPS"/>
    <property type="match status" value="1"/>
</dbReference>
<evidence type="ECO:0000256" key="8">
    <source>
        <dbReference type="SAM" id="MobiDB-lite"/>
    </source>
</evidence>
<accession>A0A8C2W5H7</accession>
<feature type="domain" description="G-protein coupled receptors family 2 profile 2" evidence="12">
    <location>
        <begin position="719"/>
        <end position="976"/>
    </location>
</feature>
<reference evidence="13" key="2">
    <citation type="submission" date="2025-09" db="UniProtKB">
        <authorList>
            <consortium name="Ensembl"/>
        </authorList>
    </citation>
    <scope>IDENTIFICATION</scope>
</reference>
<sequence length="1048" mass="115398">MSTTAGRTLHSWSQLLPLLSPQGRESWRKRLPSFSEGCALVWSVCQGSNPCPATVTQCTVQVPRHHIHLCANRASSVPAASAPSKGTTQRAASNGEESEESWPPMGPCLPQPSHAPSCPPSAPGTGKGLLRMRVTVLCLICFSVAITEGHTGFLRRNGGFKTKGELKVDKPRPPGPAQEFEVLLQVPYRKAREKELLQRRLLELPWGSPTTCFPGPSRILWAKATTYCHSHDGGLRCACEDTYTWFPLSCLDPQHCHLNTTGSPMSCDCHLSNLSRSVNFCERAKVWGTFRIKEPFSKDFLNSSSAKYSQYVSTSEKQLKEVFQRIQGFESVHVTQFRAGSVIVGFEVIGSSSTSQLLAALQREAAAAQAALSDVFPLEAGSFKVFEKAQCHGAVFGFGSEDDEYTLPCSSGYTGNITARCRSSGWQVVRESCVLSQLQELQQNFSAILDNATQEDVSSLVRNLSVIVQQSPSTTAGSLASVVSLLGTISSLSQEKGFPVSNSMLEDVINIADRILNSSSIRNWTILLQGEEQASSEFLETLENITMLVPSSALPLNFSRKFINWQGIPWTQIQGNRNYSYQAMTCQEDNTWSTIGHVFIRSDQFQFSAPEAITSMASMTFGHILPKTQGDHARVNGPLISTVIQNYSISEIFLNFSKFDTNLSQPRCVFWDFGHSRWSSDGCHLVTEIADTVLCRCTHLTSFSMLMSPSVPAAIVPAVRWITYVGLAVSTGSLVLCLLVEALFWKQLRNTQTSHTRHVCIVNIALSLLIADIWFIVAVTVDVTAGPSGVCIAAIFVTHFFYLSLFFWMLMLGILLSYRLLFVFHHMATPLMMAVGFSLGYGCPLVISVITIAVTQPSNSYSSKDVCWLNWSEGSKPLLAFAVPALTIVAVNLVVVLLVLSKLWRPAIGETVTQDDKATVIRMGKSLLILAPLLGLTWGFGIGTMADSQNPAWHVLFALFNAFQGFFIFCFGILLDNKLRQLLFKKLSPLSSWKQTSKDQNEQNSSEVPTKPKHLKSFHPLKHRGKYALSHPGESSSDITLTQFLSNE</sequence>
<dbReference type="CTD" id="266977"/>
<dbReference type="PROSITE" id="PS50024">
    <property type="entry name" value="SEA"/>
    <property type="match status" value="1"/>
</dbReference>
<feature type="compositionally biased region" description="Basic residues" evidence="8">
    <location>
        <begin position="1011"/>
        <end position="1026"/>
    </location>
</feature>
<feature type="transmembrane region" description="Helical" evidence="9">
    <location>
        <begin position="757"/>
        <end position="780"/>
    </location>
</feature>
<dbReference type="FunFam" id="1.20.1070.10:FF:000058">
    <property type="entry name" value="Adhesion G protein-coupled receptor F5"/>
    <property type="match status" value="1"/>
</dbReference>
<protein>
    <submittedName>
        <fullName evidence="13">Adhesion G protein-coupled receptor F1</fullName>
    </submittedName>
</protein>
<dbReference type="GeneID" id="102011043"/>
<dbReference type="Gene3D" id="1.20.1070.10">
    <property type="entry name" value="Rhodopsin 7-helix transmembrane proteins"/>
    <property type="match status" value="1"/>
</dbReference>
<dbReference type="PANTHER" id="PTHR45813">
    <property type="entry name" value="IG-LIKE DOMAIN-CONTAINING PROTEIN"/>
    <property type="match status" value="1"/>
</dbReference>
<comment type="subcellular location">
    <subcellularLocation>
        <location evidence="1">Membrane</location>
        <topology evidence="1">Multi-pass membrane protein</topology>
    </subcellularLocation>
</comment>
<evidence type="ECO:0000256" key="5">
    <source>
        <dbReference type="ARBA" id="ARBA00023136"/>
    </source>
</evidence>
<dbReference type="Pfam" id="PF01825">
    <property type="entry name" value="GPS"/>
    <property type="match status" value="1"/>
</dbReference>
<feature type="transmembrane region" description="Helical" evidence="9">
    <location>
        <begin position="721"/>
        <end position="745"/>
    </location>
</feature>
<feature type="domain" description="SEA" evidence="10">
    <location>
        <begin position="282"/>
        <end position="390"/>
    </location>
</feature>
<keyword evidence="6" id="KW-1015">Disulfide bond</keyword>
<dbReference type="InterPro" id="IPR046338">
    <property type="entry name" value="GAIN_dom_sf"/>
</dbReference>
<evidence type="ECO:0000256" key="2">
    <source>
        <dbReference type="ARBA" id="ARBA00007343"/>
    </source>
</evidence>
<dbReference type="PRINTS" id="PR00249">
    <property type="entry name" value="GPCRSECRETIN"/>
</dbReference>
<dbReference type="GO" id="GO:0019216">
    <property type="term" value="P:regulation of lipid metabolic process"/>
    <property type="evidence" value="ECO:0007669"/>
    <property type="project" value="TreeGrafter"/>
</dbReference>
<dbReference type="GO" id="GO:0007166">
    <property type="term" value="P:cell surface receptor signaling pathway"/>
    <property type="evidence" value="ECO:0007669"/>
    <property type="project" value="InterPro"/>
</dbReference>
<reference evidence="13" key="1">
    <citation type="submission" date="2025-08" db="UniProtKB">
        <authorList>
            <consortium name="Ensembl"/>
        </authorList>
    </citation>
    <scope>IDENTIFICATION</scope>
</reference>
<dbReference type="GO" id="GO:0031175">
    <property type="term" value="P:neuron projection development"/>
    <property type="evidence" value="ECO:0007669"/>
    <property type="project" value="Ensembl"/>
</dbReference>
<dbReference type="GeneTree" id="ENSGT00940000161228"/>
<organism evidence="13 14">
    <name type="scientific">Chinchilla lanigera</name>
    <name type="common">Long-tailed chinchilla</name>
    <name type="synonym">Chinchilla villidera</name>
    <dbReference type="NCBI Taxonomy" id="34839"/>
    <lineage>
        <taxon>Eukaryota</taxon>
        <taxon>Metazoa</taxon>
        <taxon>Chordata</taxon>
        <taxon>Craniata</taxon>
        <taxon>Vertebrata</taxon>
        <taxon>Euteleostomi</taxon>
        <taxon>Mammalia</taxon>
        <taxon>Eutheria</taxon>
        <taxon>Euarchontoglires</taxon>
        <taxon>Glires</taxon>
        <taxon>Rodentia</taxon>
        <taxon>Hystricomorpha</taxon>
        <taxon>Chinchillidae</taxon>
        <taxon>Chinchilla</taxon>
    </lineage>
</organism>
<evidence type="ECO:0000256" key="7">
    <source>
        <dbReference type="ARBA" id="ARBA00023180"/>
    </source>
</evidence>
<feature type="transmembrane region" description="Helical" evidence="9">
    <location>
        <begin position="878"/>
        <end position="900"/>
    </location>
</feature>
<dbReference type="OrthoDB" id="10040049at2759"/>
<proteinExistence type="inferred from homology"/>
<dbReference type="InterPro" id="IPR017981">
    <property type="entry name" value="GPCR_2-like_7TM"/>
</dbReference>
<evidence type="ECO:0000256" key="4">
    <source>
        <dbReference type="ARBA" id="ARBA00022989"/>
    </source>
</evidence>
<dbReference type="InterPro" id="IPR051587">
    <property type="entry name" value="Adhesion_GPCR"/>
</dbReference>
<evidence type="ECO:0000256" key="6">
    <source>
        <dbReference type="ARBA" id="ARBA00023157"/>
    </source>
</evidence>
<dbReference type="GO" id="GO:0007189">
    <property type="term" value="P:adenylate cyclase-activating G protein-coupled receptor signaling pathway"/>
    <property type="evidence" value="ECO:0007669"/>
    <property type="project" value="Ensembl"/>
</dbReference>
<dbReference type="RefSeq" id="XP_013372558.1">
    <property type="nucleotide sequence ID" value="XM_013517104.1"/>
</dbReference>
<keyword evidence="7" id="KW-0325">Glycoprotein</keyword>
<evidence type="ECO:0000256" key="1">
    <source>
        <dbReference type="ARBA" id="ARBA00004141"/>
    </source>
</evidence>
<dbReference type="Pfam" id="PF01390">
    <property type="entry name" value="SEA"/>
    <property type="match status" value="1"/>
</dbReference>
<dbReference type="PROSITE" id="PS50261">
    <property type="entry name" value="G_PROTEIN_RECEP_F2_4"/>
    <property type="match status" value="1"/>
</dbReference>
<keyword evidence="5 9" id="KW-0472">Membrane</keyword>
<evidence type="ECO:0000313" key="14">
    <source>
        <dbReference type="Proteomes" id="UP000694398"/>
    </source>
</evidence>
<gene>
    <name evidence="13" type="primary">ADGRF1</name>
</gene>